<dbReference type="WBParaSite" id="ES5_v2.g11291.t1">
    <property type="protein sequence ID" value="ES5_v2.g11291.t1"/>
    <property type="gene ID" value="ES5_v2.g11291"/>
</dbReference>
<sequence>MANQDLSKTNTTIGNQSFLSRVSSFRHASSRINIIIQLLDDTEQISLQLKANSTGQAVLDAACQELNIGEREFFGLRYQDNNRFRFWLDLTKPVNKQLKGNFVFLSLRFRFYPLHPSLLKEDITRYQLFVQLRRDLLHGRLYCTQNDAIQLAGLILQAVLGDYDPVLHPLGYVSEYKLIIKQTERLEEKISDHHKQLRGMNNIDAEKEFINLATSMETYGFDPYVVKDGKQSHDLVVGATCRGILVFSKNQLLKNVPWKYLSKIDYSGKELKIYPTKDLIDYENGVPVGGSGSILDVTTSTINSNTSISKSTSTKKPQFKFICPSSTFAKHLWRHLLSQQAFFTADEAKLVKPKFSKPRIPLFSRGSTFRCPTRKVLHEIEQNPLPPRQDQPIEFTRYPLPKQISRSDLSAPTSRTGTLKSVRSTKVSPNPKIVEEPISLSESESLQGHLKHSESSDTLTSPVLLGAATSTPISSKTPEFAFTPPKETNSVFNTTLESQISSTTSIQTTSDEDLSYKQNYYQQPTSTKIMEEEEKPIEKILQEAYDEEFPPLPAHPPPTSTTNGLNGTTTTFEQQQQTNGHANGNSNNAVKKRISRAANNKTIKEDTVAKKIMRTILSIFMFLLIFTSFAIIVFEANDGKGVKWTRDIHPISSFRQIVYDPSKDAFQQIIHRFY</sequence>
<proteinExistence type="predicted"/>
<protein>
    <submittedName>
        <fullName evidence="2">FERM domain-containing protein</fullName>
    </submittedName>
</protein>
<reference evidence="2" key="1">
    <citation type="submission" date="2022-11" db="UniProtKB">
        <authorList>
            <consortium name="WormBaseParasite"/>
        </authorList>
    </citation>
    <scope>IDENTIFICATION</scope>
</reference>
<name>A0AC34F2I9_9BILA</name>
<organism evidence="1 2">
    <name type="scientific">Panagrolaimus sp. ES5</name>
    <dbReference type="NCBI Taxonomy" id="591445"/>
    <lineage>
        <taxon>Eukaryota</taxon>
        <taxon>Metazoa</taxon>
        <taxon>Ecdysozoa</taxon>
        <taxon>Nematoda</taxon>
        <taxon>Chromadorea</taxon>
        <taxon>Rhabditida</taxon>
        <taxon>Tylenchina</taxon>
        <taxon>Panagrolaimomorpha</taxon>
        <taxon>Panagrolaimoidea</taxon>
        <taxon>Panagrolaimidae</taxon>
        <taxon>Panagrolaimus</taxon>
    </lineage>
</organism>
<accession>A0AC34F2I9</accession>
<dbReference type="Proteomes" id="UP000887579">
    <property type="component" value="Unplaced"/>
</dbReference>
<evidence type="ECO:0000313" key="2">
    <source>
        <dbReference type="WBParaSite" id="ES5_v2.g11291.t1"/>
    </source>
</evidence>
<evidence type="ECO:0000313" key="1">
    <source>
        <dbReference type="Proteomes" id="UP000887579"/>
    </source>
</evidence>